<proteinExistence type="predicted"/>
<feature type="region of interest" description="Disordered" evidence="2">
    <location>
        <begin position="1"/>
        <end position="45"/>
    </location>
</feature>
<name>A0AAD2CVJ1_9STRA</name>
<evidence type="ECO:0000313" key="4">
    <source>
        <dbReference type="Proteomes" id="UP001295423"/>
    </source>
</evidence>
<dbReference type="Proteomes" id="UP001295423">
    <property type="component" value="Unassembled WGS sequence"/>
</dbReference>
<accession>A0AAD2CVJ1</accession>
<organism evidence="3 4">
    <name type="scientific">Cylindrotheca closterium</name>
    <dbReference type="NCBI Taxonomy" id="2856"/>
    <lineage>
        <taxon>Eukaryota</taxon>
        <taxon>Sar</taxon>
        <taxon>Stramenopiles</taxon>
        <taxon>Ochrophyta</taxon>
        <taxon>Bacillariophyta</taxon>
        <taxon>Bacillariophyceae</taxon>
        <taxon>Bacillariophycidae</taxon>
        <taxon>Bacillariales</taxon>
        <taxon>Bacillariaceae</taxon>
        <taxon>Cylindrotheca</taxon>
    </lineage>
</organism>
<sequence length="520" mass="58769">MKLLQFGAKKQESKPSMERSKSPLRPFSVFRSPKRSPKEVESQSSVEIARIPMNFSPLVMGTLIPPHSSPLTSQKLSPGSLIPPVSLIPPPAKRTTHSSPLQEQKLSPGSLIPPETKRTTHSSPFSTEKFSPKAKAMMLPARAVIDQEKVENNENLDFLKRLERSDRSRPADLMIATPNYFAPPKEIKINRNAEPPSPMRDPDMSAPRPSERKPLSNLLNSPGRVVPPEIGEPLGDIGMKTQLWDAQRLVRVILGSATGDDPLDSGSILKAIRTFALMKAELTQLRQQQEHLDPPAIMPLMTPSTCATNLFAESTPQNQAQHMKDTSPWRKTPPSNDVHRRGLIEAAKKIQSLEEELEYMKNMMAKMQDVTSDKEALLNRAKEDNEELCQQIRTTKERLSQQREQANKSKEQKDFRMFKLEKSNRRMYDDIVQVVEDLEQSNLETSKNQTLSIMQKELARYKEQRLSIIATLKASIQSSSDLQMKCNIQEGSEKLKQLKDEHEGIVSTIRLIEDFNFGLL</sequence>
<evidence type="ECO:0000256" key="2">
    <source>
        <dbReference type="SAM" id="MobiDB-lite"/>
    </source>
</evidence>
<feature type="compositionally biased region" description="Basic and acidic residues" evidence="2">
    <location>
        <begin position="9"/>
        <end position="21"/>
    </location>
</feature>
<dbReference type="AlphaFoldDB" id="A0AAD2CVJ1"/>
<feature type="compositionally biased region" description="Polar residues" evidence="2">
    <location>
        <begin position="97"/>
        <end position="107"/>
    </location>
</feature>
<keyword evidence="4" id="KW-1185">Reference proteome</keyword>
<comment type="caution">
    <text evidence="3">The sequence shown here is derived from an EMBL/GenBank/DDBJ whole genome shotgun (WGS) entry which is preliminary data.</text>
</comment>
<feature type="coiled-coil region" evidence="1">
    <location>
        <begin position="336"/>
        <end position="412"/>
    </location>
</feature>
<reference evidence="3" key="1">
    <citation type="submission" date="2023-08" db="EMBL/GenBank/DDBJ databases">
        <authorList>
            <person name="Audoor S."/>
            <person name="Bilcke G."/>
        </authorList>
    </citation>
    <scope>NUCLEOTIDE SEQUENCE</scope>
</reference>
<feature type="compositionally biased region" description="Low complexity" evidence="2">
    <location>
        <begin position="76"/>
        <end position="85"/>
    </location>
</feature>
<feature type="region of interest" description="Disordered" evidence="2">
    <location>
        <begin position="66"/>
        <end position="130"/>
    </location>
</feature>
<protein>
    <submittedName>
        <fullName evidence="3">Uncharacterized protein</fullName>
    </submittedName>
</protein>
<evidence type="ECO:0000313" key="3">
    <source>
        <dbReference type="EMBL" id="CAJ1946398.1"/>
    </source>
</evidence>
<gene>
    <name evidence="3" type="ORF">CYCCA115_LOCUS10542</name>
</gene>
<dbReference type="EMBL" id="CAKOGP040001668">
    <property type="protein sequence ID" value="CAJ1946398.1"/>
    <property type="molecule type" value="Genomic_DNA"/>
</dbReference>
<evidence type="ECO:0000256" key="1">
    <source>
        <dbReference type="SAM" id="Coils"/>
    </source>
</evidence>
<keyword evidence="1" id="KW-0175">Coiled coil</keyword>
<feature type="region of interest" description="Disordered" evidence="2">
    <location>
        <begin position="184"/>
        <end position="226"/>
    </location>
</feature>